<reference evidence="5 6" key="1">
    <citation type="submission" date="2014-03" db="EMBL/GenBank/DDBJ databases">
        <authorList>
            <person name="Sibley D."/>
            <person name="Venepally P."/>
            <person name="Karamycheva S."/>
            <person name="Hadjithomas M."/>
            <person name="Khan A."/>
            <person name="Brunk B."/>
            <person name="Roos D."/>
            <person name="Caler E."/>
            <person name="Lorenzi H."/>
        </authorList>
    </citation>
    <scope>NUCLEOTIDE SEQUENCE [LARGE SCALE GENOMIC DNA]</scope>
    <source>
        <strain evidence="6">p89</strain>
    </source>
</reference>
<dbReference type="PANTHER" id="PTHR10126">
    <property type="entry name" value="TATA-BOX BINDING PROTEIN"/>
    <property type="match status" value="1"/>
</dbReference>
<dbReference type="GO" id="GO:0006352">
    <property type="term" value="P:DNA-templated transcription initiation"/>
    <property type="evidence" value="ECO:0007669"/>
    <property type="project" value="InterPro"/>
</dbReference>
<keyword evidence="3" id="KW-0804">Transcription</keyword>
<evidence type="ECO:0000256" key="2">
    <source>
        <dbReference type="ARBA" id="ARBA00023125"/>
    </source>
</evidence>
<dbReference type="InterPro" id="IPR012295">
    <property type="entry name" value="TBP_dom_sf"/>
</dbReference>
<feature type="compositionally biased region" description="Low complexity" evidence="4">
    <location>
        <begin position="195"/>
        <end position="248"/>
    </location>
</feature>
<dbReference type="OrthoDB" id="2127950at2759"/>
<evidence type="ECO:0000256" key="4">
    <source>
        <dbReference type="SAM" id="MobiDB-lite"/>
    </source>
</evidence>
<dbReference type="VEuPathDB" id="ToxoDB:TGP89_258680"/>
<dbReference type="InterPro" id="IPR000814">
    <property type="entry name" value="TBP"/>
</dbReference>
<dbReference type="EMBL" id="AEYI02002179">
    <property type="protein sequence ID" value="KFG29354.1"/>
    <property type="molecule type" value="Genomic_DNA"/>
</dbReference>
<sequence>MTTEDDETAEARQSRRPVVPLSVQEETSCKRRKCQVEAFPEEASSFADFADVESNATGPSPPPLSPSSKPASATGACSFASSVLPGEGRRLESEEDLDNSAAVQARENDDADGLLLLESGLGSATDFASLTFETDAALIESLLASSSIAPEVGNLLDSSHTNAVETVTSSSPSRDANEASASPFPSTPTHPSRTASDLPSPAASSSSAGSPSPSPLSSSSFSCASRSPSSSSSSSASAAAAPPSGSSSVAALPALSAESLLALAPTHATQIEQREERISVLSKEEIRASVPPLFSPPTVPEVQNVVASARVTWSSAALDANWKQEIKLDLRHLAISCRFAEYNPRKINACIVRLRNPKCTVLVFRSGRLIITGARSDTEAERAARLTARMLTFAYCGGSAKAPSLENQPALALPACSENGTSDISERCGESTVCPAGPNSESLVLLEAEKNKRTKKLCLRDFKIENVVASADCGVPVRLEGLAFEHKEFSSYEPELFSGLVYRYNPTASLKAVLLVFVSGKVVITGCKSLSEVNHVFESLYPVLVRYHQ</sequence>
<organism evidence="5 6">
    <name type="scientific">Toxoplasma gondii p89</name>
    <dbReference type="NCBI Taxonomy" id="943119"/>
    <lineage>
        <taxon>Eukaryota</taxon>
        <taxon>Sar</taxon>
        <taxon>Alveolata</taxon>
        <taxon>Apicomplexa</taxon>
        <taxon>Conoidasida</taxon>
        <taxon>Coccidia</taxon>
        <taxon>Eucoccidiorida</taxon>
        <taxon>Eimeriorina</taxon>
        <taxon>Sarcocystidae</taxon>
        <taxon>Toxoplasma</taxon>
    </lineage>
</organism>
<protein>
    <submittedName>
        <fullName evidence="5">TATA-box binding protein TBP2</fullName>
    </submittedName>
</protein>
<evidence type="ECO:0000256" key="1">
    <source>
        <dbReference type="ARBA" id="ARBA00005560"/>
    </source>
</evidence>
<proteinExistence type="inferred from homology"/>
<keyword evidence="2" id="KW-0238">DNA-binding</keyword>
<name>A0A086JB36_TOXGO</name>
<feature type="region of interest" description="Disordered" evidence="4">
    <location>
        <begin position="45"/>
        <end position="76"/>
    </location>
</feature>
<dbReference type="GO" id="GO:0003677">
    <property type="term" value="F:DNA binding"/>
    <property type="evidence" value="ECO:0007669"/>
    <property type="project" value="UniProtKB-KW"/>
</dbReference>
<dbReference type="Proteomes" id="UP000028828">
    <property type="component" value="Unassembled WGS sequence"/>
</dbReference>
<comment type="similarity">
    <text evidence="1">Belongs to the TBP family.</text>
</comment>
<accession>A0A086JB36</accession>
<dbReference type="Gene3D" id="3.30.310.10">
    <property type="entry name" value="TATA-Binding Protein"/>
    <property type="match status" value="2"/>
</dbReference>
<dbReference type="Pfam" id="PF00352">
    <property type="entry name" value="TBP"/>
    <property type="match status" value="2"/>
</dbReference>
<evidence type="ECO:0000313" key="6">
    <source>
        <dbReference type="Proteomes" id="UP000028828"/>
    </source>
</evidence>
<gene>
    <name evidence="5" type="ORF">TGP89_258680</name>
</gene>
<dbReference type="SUPFAM" id="SSF55945">
    <property type="entry name" value="TATA-box binding protein-like"/>
    <property type="match status" value="2"/>
</dbReference>
<feature type="region of interest" description="Disordered" evidence="4">
    <location>
        <begin position="163"/>
        <end position="248"/>
    </location>
</feature>
<feature type="region of interest" description="Disordered" evidence="4">
    <location>
        <begin position="1"/>
        <end position="32"/>
    </location>
</feature>
<dbReference type="AlphaFoldDB" id="A0A086JB36"/>
<evidence type="ECO:0000313" key="5">
    <source>
        <dbReference type="EMBL" id="KFG29354.1"/>
    </source>
</evidence>
<comment type="caution">
    <text evidence="5">The sequence shown here is derived from an EMBL/GenBank/DDBJ whole genome shotgun (WGS) entry which is preliminary data.</text>
</comment>
<evidence type="ECO:0000256" key="3">
    <source>
        <dbReference type="ARBA" id="ARBA00023163"/>
    </source>
</evidence>
<feature type="compositionally biased region" description="Polar residues" evidence="4">
    <location>
        <begin position="163"/>
        <end position="194"/>
    </location>
</feature>